<keyword evidence="2" id="KW-1185">Reference proteome</keyword>
<reference evidence="1" key="1">
    <citation type="submission" date="2019-08" db="EMBL/GenBank/DDBJ databases">
        <title>Genome sequence of Clostridiales bacterium MT110.</title>
        <authorList>
            <person name="Cao J."/>
        </authorList>
    </citation>
    <scope>NUCLEOTIDE SEQUENCE</scope>
    <source>
        <strain evidence="1">MT110</strain>
    </source>
</reference>
<proteinExistence type="predicted"/>
<dbReference type="EMBL" id="CP042469">
    <property type="protein sequence ID" value="QOX64012.1"/>
    <property type="molecule type" value="Genomic_DNA"/>
</dbReference>
<evidence type="ECO:0000313" key="1">
    <source>
        <dbReference type="EMBL" id="QOX64012.1"/>
    </source>
</evidence>
<evidence type="ECO:0000313" key="2">
    <source>
        <dbReference type="Proteomes" id="UP000594014"/>
    </source>
</evidence>
<gene>
    <name evidence="1" type="ORF">FRZ06_12050</name>
</gene>
<name>A0ACD1ABX0_9FIRM</name>
<sequence length="314" mass="33656">MKKSYIQYIASLLLFGSNGVIASCIFLSSTEIVLTRTLIGGLTLLLFFVLSRQKIKLPEQKRGIVFVLLSGAAMGGSWIFLYKAYTLVGVGVATIVYYCGPVFVMVLSTMVFREKMTLGKFSGFLAVVAGIYLSNGQSLFSGDSPLGLLCSMMAAVMYTLMILFSKKSSFATSAEGHTGSSETKWECSQLGNTVCQLGAAFLTTALFLTLHRGISVSIESKNLLPILILGVVNTGIGCLLYFSSISKLPVQSVAICGYLEPLSALVFSALFLGESLNSVQMIGVFLVLGGALFGEITGIFQKKQIDSHHCRASN</sequence>
<dbReference type="Proteomes" id="UP000594014">
    <property type="component" value="Chromosome"/>
</dbReference>
<protein>
    <submittedName>
        <fullName evidence="1">DMT family transporter</fullName>
    </submittedName>
</protein>
<accession>A0ACD1ABX0</accession>
<organism evidence="1 2">
    <name type="scientific">Anoxybacterium hadale</name>
    <dbReference type="NCBI Taxonomy" id="3408580"/>
    <lineage>
        <taxon>Bacteria</taxon>
        <taxon>Bacillati</taxon>
        <taxon>Bacillota</taxon>
        <taxon>Clostridia</taxon>
        <taxon>Peptostreptococcales</taxon>
        <taxon>Anaerovoracaceae</taxon>
        <taxon>Anoxybacterium</taxon>
    </lineage>
</organism>